<evidence type="ECO:0000259" key="1">
    <source>
        <dbReference type="Pfam" id="PF06985"/>
    </source>
</evidence>
<sequence length="695" mass="78430">MEPDRLEWNSAMIPTARTWPASPSPNLCSHCRRIPRSFFAKNRKTLTQILPSPDKIRASAIEGCRLCKILFRPKVNNASSRNHSEANDDQNTPSILNANEQAVSPGINTQDEKTTLKTFPNIENNQLVLLGWPSGVIHGVLEFHNVPEEWNEEKLPPSGIQCITDWLNICDGIHVDCVAVGPPFLPTRLIDLGVPEENDSPRLVCLPPSSTQLRYIALSYCWGGSMPEHVKTKTTNLILRTRNGGLPHLPRTLTDAMDITQKLGVRYLWIDVICILQDSVEDWRTESAKMDHVYGHAYCTLSATSSANTASGIETLDLQPGLRADKLLLKFPTEGGGFQRISIAPLPTYWADLERLPLQKRGWAFQERYLSKRVVHYTPSHLLWECNWSRSSNDVPWTFMSKPNVHLRGFPGQGTIDRRRWSKLVQEYSIRCLTKPSDKLPAFAGIASDFQQKVRSPYLAGLWLRDFPEGFDWYASRFHHHGPRLPSRSHSRALHFRAPTWSWASIDGKIGFDGRGGKLDSFNAKYITSDITLSGQEPFGSIQRASITVRGVMRIANIRPSRNDSRNQFFDVDVCSDADMKNCIGALVLDTLTDQTPDLLQEIHCLRLSGKDPASFMIWEVSPRMLEGTGQSSDSDYESPEDHWTRKAMRDLKPLAVALALVPTGKMGEFRRIGLIRYIWDEAITGPERETIILV</sequence>
<reference evidence="2" key="2">
    <citation type="submission" date="2012-05" db="EMBL/GenBank/DDBJ databases">
        <title>Annotation of the Genome Sequence of Fusarium oxysporum HDV247.</title>
        <authorList>
            <consortium name="The Broad Institute Genomics Platform"/>
            <person name="Ma L.-J."/>
            <person name="Corby-Kistler H."/>
            <person name="Broz K."/>
            <person name="Gale L.R."/>
            <person name="Jonkers W."/>
            <person name="O'Donnell K."/>
            <person name="Ploetz R."/>
            <person name="Steinberg C."/>
            <person name="Schwartz D.C."/>
            <person name="VanEtten H."/>
            <person name="Zhou S."/>
            <person name="Young S.K."/>
            <person name="Zeng Q."/>
            <person name="Gargeya S."/>
            <person name="Fitzgerald M."/>
            <person name="Abouelleil A."/>
            <person name="Alvarado L."/>
            <person name="Chapman S.B."/>
            <person name="Gainer-Dewar J."/>
            <person name="Goldberg J."/>
            <person name="Griggs A."/>
            <person name="Gujja S."/>
            <person name="Hansen M."/>
            <person name="Howarth C."/>
            <person name="Imamovic A."/>
            <person name="Ireland A."/>
            <person name="Larimer J."/>
            <person name="McCowan C."/>
            <person name="Murphy C."/>
            <person name="Pearson M."/>
            <person name="Poon T.W."/>
            <person name="Priest M."/>
            <person name="Roberts A."/>
            <person name="Saif S."/>
            <person name="Shea T."/>
            <person name="Sykes S."/>
            <person name="Wortman J."/>
            <person name="Nusbaum C."/>
            <person name="Birren B."/>
        </authorList>
    </citation>
    <scope>NUCLEOTIDE SEQUENCE</scope>
    <source>
        <strain evidence="2">HDV247</strain>
    </source>
</reference>
<dbReference type="InterPro" id="IPR010730">
    <property type="entry name" value="HET"/>
</dbReference>
<name>W9NV90_FUSOX</name>
<organism evidence="2">
    <name type="scientific">Fusarium oxysporum f. sp. pisi HDV247</name>
    <dbReference type="NCBI Taxonomy" id="1080344"/>
    <lineage>
        <taxon>Eukaryota</taxon>
        <taxon>Fungi</taxon>
        <taxon>Dikarya</taxon>
        <taxon>Ascomycota</taxon>
        <taxon>Pezizomycotina</taxon>
        <taxon>Sordariomycetes</taxon>
        <taxon>Hypocreomycetidae</taxon>
        <taxon>Hypocreales</taxon>
        <taxon>Nectriaceae</taxon>
        <taxon>Fusarium</taxon>
        <taxon>Fusarium oxysporum species complex</taxon>
    </lineage>
</organism>
<dbReference type="Proteomes" id="UP000030751">
    <property type="component" value="Unassembled WGS sequence"/>
</dbReference>
<dbReference type="OrthoDB" id="5347061at2759"/>
<dbReference type="PANTHER" id="PTHR33112">
    <property type="entry name" value="DOMAIN PROTEIN, PUTATIVE-RELATED"/>
    <property type="match status" value="1"/>
</dbReference>
<evidence type="ECO:0000313" key="2">
    <source>
        <dbReference type="EMBL" id="EXA31685.1"/>
    </source>
</evidence>
<protein>
    <recommendedName>
        <fullName evidence="1">Heterokaryon incompatibility domain-containing protein</fullName>
    </recommendedName>
</protein>
<accession>W9NV90</accession>
<dbReference type="AlphaFoldDB" id="W9NV90"/>
<gene>
    <name evidence="2" type="ORF">FOVG_17007</name>
</gene>
<reference evidence="2" key="1">
    <citation type="submission" date="2011-10" db="EMBL/GenBank/DDBJ databases">
        <title>The Genome Sequence of Fusarium oxysporum HDV247.</title>
        <authorList>
            <consortium name="The Broad Institute Genome Sequencing Platform"/>
            <person name="Ma L.-J."/>
            <person name="Gale L.R."/>
            <person name="Schwartz D.C."/>
            <person name="Zhou S."/>
            <person name="Corby-Kistler H."/>
            <person name="Young S.K."/>
            <person name="Zeng Q."/>
            <person name="Gargeya S."/>
            <person name="Fitzgerald M."/>
            <person name="Haas B."/>
            <person name="Abouelleil A."/>
            <person name="Alvarado L."/>
            <person name="Arachchi H.M."/>
            <person name="Berlin A."/>
            <person name="Brown A."/>
            <person name="Chapman S.B."/>
            <person name="Chen Z."/>
            <person name="Dunbar C."/>
            <person name="Freedman E."/>
            <person name="Gearin G."/>
            <person name="Goldberg J."/>
            <person name="Griggs A."/>
            <person name="Gujja S."/>
            <person name="Heiman D."/>
            <person name="Howarth C."/>
            <person name="Larson L."/>
            <person name="Lui A."/>
            <person name="MacDonald P.J.P."/>
            <person name="Montmayeur A."/>
            <person name="Murphy C."/>
            <person name="Neiman D."/>
            <person name="Pearson M."/>
            <person name="Priest M."/>
            <person name="Roberts A."/>
            <person name="Saif S."/>
            <person name="Shea T."/>
            <person name="Shenoy N."/>
            <person name="Sisk P."/>
            <person name="Stolte C."/>
            <person name="Sykes S."/>
            <person name="Wortman J."/>
            <person name="Nusbaum C."/>
            <person name="Birren B."/>
        </authorList>
    </citation>
    <scope>NUCLEOTIDE SEQUENCE [LARGE SCALE GENOMIC DNA]</scope>
    <source>
        <strain evidence="2">HDV247</strain>
    </source>
</reference>
<dbReference type="EMBL" id="JH651009">
    <property type="protein sequence ID" value="EXA31685.1"/>
    <property type="molecule type" value="Genomic_DNA"/>
</dbReference>
<feature type="domain" description="Heterokaryon incompatibility" evidence="1">
    <location>
        <begin position="215"/>
        <end position="367"/>
    </location>
</feature>
<proteinExistence type="predicted"/>
<dbReference type="Pfam" id="PF06985">
    <property type="entry name" value="HET"/>
    <property type="match status" value="1"/>
</dbReference>
<dbReference type="PANTHER" id="PTHR33112:SF16">
    <property type="entry name" value="HETEROKARYON INCOMPATIBILITY DOMAIN-CONTAINING PROTEIN"/>
    <property type="match status" value="1"/>
</dbReference>
<dbReference type="HOGENOM" id="CLU_002639_2_12_1"/>